<feature type="domain" description="PDZ" evidence="4">
    <location>
        <begin position="37"/>
        <end position="147"/>
    </location>
</feature>
<dbReference type="Gene3D" id="1.10.555.10">
    <property type="entry name" value="Rho GTPase activation protein"/>
    <property type="match status" value="1"/>
</dbReference>
<evidence type="ECO:0000256" key="1">
    <source>
        <dbReference type="ARBA" id="ARBA00022468"/>
    </source>
</evidence>
<dbReference type="PANTHER" id="PTHR23175">
    <property type="entry name" value="PDZ DOMAIN-CONTAINING PROTEIN"/>
    <property type="match status" value="1"/>
</dbReference>
<feature type="region of interest" description="Disordered" evidence="2">
    <location>
        <begin position="341"/>
        <end position="361"/>
    </location>
</feature>
<dbReference type="InterPro" id="IPR041489">
    <property type="entry name" value="PDZ_6"/>
</dbReference>
<dbReference type="PROSITE" id="PS50106">
    <property type="entry name" value="PDZ"/>
    <property type="match status" value="1"/>
</dbReference>
<feature type="compositionally biased region" description="Basic and acidic residues" evidence="2">
    <location>
        <begin position="392"/>
        <end position="402"/>
    </location>
</feature>
<reference evidence="6" key="3">
    <citation type="submission" date="2025-08" db="UniProtKB">
        <authorList>
            <consortium name="Ensembl"/>
        </authorList>
    </citation>
    <scope>IDENTIFICATION</scope>
</reference>
<organism evidence="6 7">
    <name type="scientific">Astatotilapia calliptera</name>
    <name type="common">Eastern happy</name>
    <name type="synonym">Chromis callipterus</name>
    <dbReference type="NCBI Taxonomy" id="8154"/>
    <lineage>
        <taxon>Eukaryota</taxon>
        <taxon>Metazoa</taxon>
        <taxon>Chordata</taxon>
        <taxon>Craniata</taxon>
        <taxon>Vertebrata</taxon>
        <taxon>Euteleostomi</taxon>
        <taxon>Actinopterygii</taxon>
        <taxon>Neopterygii</taxon>
        <taxon>Teleostei</taxon>
        <taxon>Neoteleostei</taxon>
        <taxon>Acanthomorphata</taxon>
        <taxon>Ovalentaria</taxon>
        <taxon>Cichlomorphae</taxon>
        <taxon>Cichliformes</taxon>
        <taxon>Cichlidae</taxon>
        <taxon>African cichlids</taxon>
        <taxon>Pseudocrenilabrinae</taxon>
        <taxon>Haplochromini</taxon>
        <taxon>Astatotilapia</taxon>
    </lineage>
</organism>
<dbReference type="InterPro" id="IPR036034">
    <property type="entry name" value="PDZ_sf"/>
</dbReference>
<proteinExistence type="predicted"/>
<dbReference type="Ensembl" id="ENSACLT00000003582.2">
    <property type="protein sequence ID" value="ENSACLP00000003503.2"/>
    <property type="gene ID" value="ENSACLG00000002352.2"/>
</dbReference>
<dbReference type="Gene3D" id="2.30.29.30">
    <property type="entry name" value="Pleckstrin-homology domain (PH domain)/Phosphotyrosine-binding domain (PTB)"/>
    <property type="match status" value="1"/>
</dbReference>
<dbReference type="InterPro" id="IPR011993">
    <property type="entry name" value="PH-like_dom_sf"/>
</dbReference>
<dbReference type="GeneTree" id="ENSGT00940000157982"/>
<evidence type="ECO:0000259" key="3">
    <source>
        <dbReference type="PROSITE" id="PS50003"/>
    </source>
</evidence>
<feature type="domain" description="PH" evidence="3">
    <location>
        <begin position="588"/>
        <end position="705"/>
    </location>
</feature>
<dbReference type="Pfam" id="PF00169">
    <property type="entry name" value="PH"/>
    <property type="match status" value="1"/>
</dbReference>
<dbReference type="FunFam" id="1.10.555.10:FF:000014">
    <property type="entry name" value="Rho GTPase activating protein 21"/>
    <property type="match status" value="1"/>
</dbReference>
<feature type="region of interest" description="Disordered" evidence="2">
    <location>
        <begin position="1037"/>
        <end position="1075"/>
    </location>
</feature>
<dbReference type="OrthoDB" id="6281275at2759"/>
<dbReference type="Pfam" id="PF17820">
    <property type="entry name" value="PDZ_6"/>
    <property type="match status" value="1"/>
</dbReference>
<dbReference type="InterPro" id="IPR001478">
    <property type="entry name" value="PDZ"/>
</dbReference>
<feature type="compositionally biased region" description="Basic and acidic residues" evidence="2">
    <location>
        <begin position="348"/>
        <end position="359"/>
    </location>
</feature>
<protein>
    <submittedName>
        <fullName evidence="6">Rho GTPase activating protein 23b</fullName>
    </submittedName>
</protein>
<feature type="compositionally biased region" description="Basic and acidic residues" evidence="2">
    <location>
        <begin position="1"/>
        <end position="10"/>
    </location>
</feature>
<dbReference type="Bgee" id="ENSACLG00000002352">
    <property type="expression patterns" value="Expressed in camera-type eye and 7 other cell types or tissues"/>
</dbReference>
<reference evidence="7" key="2">
    <citation type="submission" date="2023-03" db="EMBL/GenBank/DDBJ databases">
        <authorList>
            <consortium name="Wellcome Sanger Institute Data Sharing"/>
        </authorList>
    </citation>
    <scope>NUCLEOTIDE SEQUENCE [LARGE SCALE GENOMIC DNA]</scope>
</reference>
<dbReference type="PROSITE" id="PS50238">
    <property type="entry name" value="RHOGAP"/>
    <property type="match status" value="1"/>
</dbReference>
<keyword evidence="1" id="KW-0343">GTPase activation</keyword>
<dbReference type="SMART" id="SM00233">
    <property type="entry name" value="PH"/>
    <property type="match status" value="1"/>
</dbReference>
<dbReference type="FunFam" id="2.30.42.10:FF:000066">
    <property type="entry name" value="Rho GTPase activating protein 21"/>
    <property type="match status" value="1"/>
</dbReference>
<dbReference type="PANTHER" id="PTHR23175:SF5">
    <property type="entry name" value="RHO GTPASE-ACTIVATING PROTEIN 23"/>
    <property type="match status" value="1"/>
</dbReference>
<dbReference type="SMART" id="SM00228">
    <property type="entry name" value="PDZ"/>
    <property type="match status" value="1"/>
</dbReference>
<dbReference type="SUPFAM" id="SSF50156">
    <property type="entry name" value="PDZ domain-like"/>
    <property type="match status" value="1"/>
</dbReference>
<dbReference type="PROSITE" id="PS50003">
    <property type="entry name" value="PH_DOMAIN"/>
    <property type="match status" value="1"/>
</dbReference>
<dbReference type="InterPro" id="IPR000198">
    <property type="entry name" value="RhoGAP_dom"/>
</dbReference>
<dbReference type="AlphaFoldDB" id="A0A3P8NFM5"/>
<dbReference type="InterPro" id="IPR008936">
    <property type="entry name" value="Rho_GTPase_activation_prot"/>
</dbReference>
<feature type="region of interest" description="Disordered" evidence="2">
    <location>
        <begin position="1"/>
        <end position="20"/>
    </location>
</feature>
<dbReference type="SUPFAM" id="SSF50729">
    <property type="entry name" value="PH domain-like"/>
    <property type="match status" value="1"/>
</dbReference>
<dbReference type="CDD" id="cd06756">
    <property type="entry name" value="PDZ_ARHGAP21_23-like"/>
    <property type="match status" value="1"/>
</dbReference>
<evidence type="ECO:0000313" key="6">
    <source>
        <dbReference type="Ensembl" id="ENSACLP00000003503.2"/>
    </source>
</evidence>
<dbReference type="GO" id="GO:0005096">
    <property type="term" value="F:GTPase activator activity"/>
    <property type="evidence" value="ECO:0007669"/>
    <property type="project" value="UniProtKB-KW"/>
</dbReference>
<evidence type="ECO:0000256" key="2">
    <source>
        <dbReference type="SAM" id="MobiDB-lite"/>
    </source>
</evidence>
<dbReference type="Gene3D" id="2.30.42.10">
    <property type="match status" value="1"/>
</dbReference>
<dbReference type="Pfam" id="PF00620">
    <property type="entry name" value="RhoGAP"/>
    <property type="match status" value="1"/>
</dbReference>
<dbReference type="SMART" id="SM00324">
    <property type="entry name" value="RhoGAP"/>
    <property type="match status" value="1"/>
</dbReference>
<dbReference type="GO" id="GO:0007165">
    <property type="term" value="P:signal transduction"/>
    <property type="evidence" value="ECO:0007669"/>
    <property type="project" value="InterPro"/>
</dbReference>
<reference evidence="6" key="4">
    <citation type="submission" date="2025-09" db="UniProtKB">
        <authorList>
            <consortium name="Ensembl"/>
        </authorList>
    </citation>
    <scope>IDENTIFICATION</scope>
</reference>
<dbReference type="InterPro" id="IPR001849">
    <property type="entry name" value="PH_domain"/>
</dbReference>
<evidence type="ECO:0000313" key="7">
    <source>
        <dbReference type="Proteomes" id="UP000265100"/>
    </source>
</evidence>
<feature type="region of interest" description="Disordered" evidence="2">
    <location>
        <begin position="386"/>
        <end position="410"/>
    </location>
</feature>
<dbReference type="CDD" id="cd01253">
    <property type="entry name" value="PH_ARHGAP21-like"/>
    <property type="match status" value="1"/>
</dbReference>
<keyword evidence="7" id="KW-1185">Reference proteome</keyword>
<reference evidence="6 7" key="1">
    <citation type="submission" date="2018-05" db="EMBL/GenBank/DDBJ databases">
        <authorList>
            <person name="Datahose"/>
        </authorList>
    </citation>
    <scope>NUCLEOTIDE SEQUENCE</scope>
</reference>
<name>A0A3P8NFM5_ASTCA</name>
<dbReference type="Proteomes" id="UP000265100">
    <property type="component" value="Chromosome 8"/>
</dbReference>
<feature type="domain" description="Rho-GAP" evidence="5">
    <location>
        <begin position="785"/>
        <end position="976"/>
    </location>
</feature>
<evidence type="ECO:0000259" key="5">
    <source>
        <dbReference type="PROSITE" id="PS50238"/>
    </source>
</evidence>
<dbReference type="SUPFAM" id="SSF48350">
    <property type="entry name" value="GTPase activation domain, GAP"/>
    <property type="match status" value="1"/>
</dbReference>
<accession>A0A3P8NFM5</accession>
<evidence type="ECO:0000259" key="4">
    <source>
        <dbReference type="PROSITE" id="PS50106"/>
    </source>
</evidence>
<sequence>MAQAKEKRDGILSSNENRCRPLSSSEVEGVLWHGPRTIFLQKNSQGFGFTLRHFIVYPPKSFLNNLKDEENGNGNEKGCQRSWLEPMDTIFVKSVKENGPAQQAGLCTGDRLVKVNGQSILGKTYSQVIALIQNSENILELSIMPKDEDVLQLAYSKDAYMKGNEPYSGKARNLPEPPPPYYPRNIYSSLDNWQCRASPVTPPLDNRRPAASTPPECWFRSPEDPSVRFAPLGGHRGRSSSAVTALDFHFVNHNAAIASATLPPPRKAPAHVHVGTLYHQQLSDYSHIHGTECISPQYRSISQDHLAELGLAAAAHYSCWFSSCGSSSGPAKKSCSETLLSGQQVAEPQKRRGREEEQVGYKSYSPTFSHKAGHVFQQAHSFREPGYSSPHLDWRPATRDSPADTDVGSKFITPQSASEEEIMELGEHREVISPVSVTQEVVLRQKLPPGRHTPIQTLSSGNLAQNVFDSLSSIPFIGYFHPSSALPIVWSATSKHKSLSPLSGSSFTQHCSIKNRRSSYLLAITTERSRSCDEGLNTFREESPVFSKLPKRVKSFFTDGSLESLQAQEDARSKRHSTSELGIITFSDVHKEGWLHYKQILTEKGKKVGGSMRPWRRAFSVLRSHSLFLYKDKRDAVIHGAGAGPGQVEHCPISIRCCLIDIAYSETKRKHTLRLTTQDFCEYLLQAEDSDDMMAWIKVIRENSKTDNEEIGFSRQALINKKLNDYKKHSLTGSKLDSSPRAHRMMPPFFLAKTDNTSSDDNKALWSINIMKKAKKTGVPKAFGVRLEDCQPAVNHKFVPLIVEMCCGVVEATGLEYTGIYRVPGNNAMVSNLQEHLNKGMDLNTAEERWQDLNVISSLLKTFFRKLPEPLFTDDKYNHFIDANRIEDGEERLKTMNKLIHDLPDHYYHTLKFLLGHLKKVADHSEKNKMEPRNLALVFGPTLVRTSEDNMTDMVTHMPDRYKIVETLILHVRTTSCLLQLHLCESPVVFYALTPCSSAAFSSASTYSSITEGWFRVNRSSPNLLLVKRKETKKGNVKFNPKSRKCLSPESKLGTGSTGEMGDSYSAFKYSRNRK</sequence>